<gene>
    <name evidence="8" type="ORF">CQA43_07635</name>
</gene>
<reference evidence="8 9" key="1">
    <citation type="submission" date="2018-04" db="EMBL/GenBank/DDBJ databases">
        <title>Novel Campyloabacter and Helicobacter Species and Strains.</title>
        <authorList>
            <person name="Mannion A.J."/>
            <person name="Shen Z."/>
            <person name="Fox J.G."/>
        </authorList>
    </citation>
    <scope>NUCLEOTIDE SEQUENCE [LARGE SCALE GENOMIC DNA]</scope>
    <source>
        <strain evidence="8 9">MIT 99-5101</strain>
    </source>
</reference>
<comment type="subcellular location">
    <subcellularLocation>
        <location evidence="1">Membrane</location>
        <topology evidence="1">Multi-pass membrane protein</topology>
    </subcellularLocation>
</comment>
<dbReference type="PANTHER" id="PTHR43840">
    <property type="entry name" value="MITOCHONDRIAL METAL TRANSPORTER 1-RELATED"/>
    <property type="match status" value="1"/>
</dbReference>
<dbReference type="GO" id="GO:0015093">
    <property type="term" value="F:ferrous iron transmembrane transporter activity"/>
    <property type="evidence" value="ECO:0007669"/>
    <property type="project" value="TreeGrafter"/>
</dbReference>
<feature type="transmembrane region" description="Helical" evidence="6">
    <location>
        <begin position="37"/>
        <end position="58"/>
    </location>
</feature>
<dbReference type="Proteomes" id="UP000256650">
    <property type="component" value="Unassembled WGS sequence"/>
</dbReference>
<dbReference type="Gene3D" id="1.20.1510.10">
    <property type="entry name" value="Cation efflux protein transmembrane domain"/>
    <property type="match status" value="1"/>
</dbReference>
<feature type="transmembrane region" description="Helical" evidence="6">
    <location>
        <begin position="64"/>
        <end position="90"/>
    </location>
</feature>
<dbReference type="GO" id="GO:0006882">
    <property type="term" value="P:intracellular zinc ion homeostasis"/>
    <property type="evidence" value="ECO:0007669"/>
    <property type="project" value="TreeGrafter"/>
</dbReference>
<dbReference type="InterPro" id="IPR050291">
    <property type="entry name" value="CDF_Transporter"/>
</dbReference>
<keyword evidence="4 6" id="KW-1133">Transmembrane helix</keyword>
<accession>A0A3D8IAN1</accession>
<dbReference type="GO" id="GO:0015341">
    <property type="term" value="F:zinc efflux antiporter activity"/>
    <property type="evidence" value="ECO:0007669"/>
    <property type="project" value="TreeGrafter"/>
</dbReference>
<dbReference type="InterPro" id="IPR058533">
    <property type="entry name" value="Cation_efflux_TM"/>
</dbReference>
<dbReference type="InterPro" id="IPR027469">
    <property type="entry name" value="Cation_efflux_TMD_sf"/>
</dbReference>
<name>A0A3D8IAN1_9HELI</name>
<feature type="transmembrane region" description="Helical" evidence="6">
    <location>
        <begin position="140"/>
        <end position="161"/>
    </location>
</feature>
<dbReference type="OrthoDB" id="2388015at2"/>
<keyword evidence="2" id="KW-0813">Transport</keyword>
<dbReference type="Pfam" id="PF01545">
    <property type="entry name" value="Cation_efflux"/>
    <property type="match status" value="1"/>
</dbReference>
<feature type="domain" description="Cation efflux protein transmembrane" evidence="7">
    <location>
        <begin position="39"/>
        <end position="240"/>
    </location>
</feature>
<comment type="caution">
    <text evidence="8">The sequence shown here is derived from an EMBL/GenBank/DDBJ whole genome shotgun (WGS) entry which is preliminary data.</text>
</comment>
<dbReference type="PANTHER" id="PTHR43840:SF15">
    <property type="entry name" value="MITOCHONDRIAL METAL TRANSPORTER 1-RELATED"/>
    <property type="match status" value="1"/>
</dbReference>
<keyword evidence="9" id="KW-1185">Reference proteome</keyword>
<protein>
    <submittedName>
        <fullName evidence="8">Cation transporter</fullName>
    </submittedName>
</protein>
<evidence type="ECO:0000256" key="2">
    <source>
        <dbReference type="ARBA" id="ARBA00022448"/>
    </source>
</evidence>
<feature type="transmembrane region" description="Helical" evidence="6">
    <location>
        <begin position="182"/>
        <end position="200"/>
    </location>
</feature>
<evidence type="ECO:0000256" key="6">
    <source>
        <dbReference type="SAM" id="Phobius"/>
    </source>
</evidence>
<evidence type="ECO:0000313" key="9">
    <source>
        <dbReference type="Proteomes" id="UP000256650"/>
    </source>
</evidence>
<keyword evidence="5 6" id="KW-0472">Membrane</keyword>
<sequence>MKLRIPTSNYGRKVRQKFLQPLQTQQSLLANNQQEQFVLKVSMYSALLLAILGIAFGLGFKSSAIVFDGIIALVSVGLGLLSVITSRFIYREDDDVFQYGYVRFEPMVNLFKSLILIIVCIYALIGGIEDILSGGYTLQINGAAIYTFCAFVLCLIIFVFTRFYAKRLDSELIGVDNVEWKIDCVLYLGALFAFGAIVLFDPEQQESLTRYIDPILLVLLSVFLAFTPVKIFIANLKDLMMIAPQELDDKITEVMENLSAEYGFEDYDTHVAKSGRFFMIEVNLLVTDANAKLSAGEIDVIRNKIEQSLEIPSYKIWLLVSFTANPKWL</sequence>
<dbReference type="GO" id="GO:0015086">
    <property type="term" value="F:cadmium ion transmembrane transporter activity"/>
    <property type="evidence" value="ECO:0007669"/>
    <property type="project" value="TreeGrafter"/>
</dbReference>
<evidence type="ECO:0000259" key="7">
    <source>
        <dbReference type="Pfam" id="PF01545"/>
    </source>
</evidence>
<evidence type="ECO:0000256" key="1">
    <source>
        <dbReference type="ARBA" id="ARBA00004141"/>
    </source>
</evidence>
<keyword evidence="3 6" id="KW-0812">Transmembrane</keyword>
<dbReference type="SUPFAM" id="SSF161111">
    <property type="entry name" value="Cation efflux protein transmembrane domain-like"/>
    <property type="match status" value="1"/>
</dbReference>
<feature type="transmembrane region" description="Helical" evidence="6">
    <location>
        <begin position="110"/>
        <end position="128"/>
    </location>
</feature>
<organism evidence="8 9">
    <name type="scientific">Helicobacter ganmani</name>
    <dbReference type="NCBI Taxonomy" id="60246"/>
    <lineage>
        <taxon>Bacteria</taxon>
        <taxon>Pseudomonadati</taxon>
        <taxon>Campylobacterota</taxon>
        <taxon>Epsilonproteobacteria</taxon>
        <taxon>Campylobacterales</taxon>
        <taxon>Helicobacteraceae</taxon>
        <taxon>Helicobacter</taxon>
    </lineage>
</organism>
<feature type="transmembrane region" description="Helical" evidence="6">
    <location>
        <begin position="212"/>
        <end position="233"/>
    </location>
</feature>
<evidence type="ECO:0000256" key="3">
    <source>
        <dbReference type="ARBA" id="ARBA00022692"/>
    </source>
</evidence>
<dbReference type="AlphaFoldDB" id="A0A3D8IAN1"/>
<evidence type="ECO:0000256" key="5">
    <source>
        <dbReference type="ARBA" id="ARBA00023136"/>
    </source>
</evidence>
<dbReference type="EMBL" id="NXLS01000008">
    <property type="protein sequence ID" value="RDU62197.1"/>
    <property type="molecule type" value="Genomic_DNA"/>
</dbReference>
<proteinExistence type="predicted"/>
<dbReference type="GO" id="GO:0005886">
    <property type="term" value="C:plasma membrane"/>
    <property type="evidence" value="ECO:0007669"/>
    <property type="project" value="TreeGrafter"/>
</dbReference>
<evidence type="ECO:0000256" key="4">
    <source>
        <dbReference type="ARBA" id="ARBA00022989"/>
    </source>
</evidence>
<evidence type="ECO:0000313" key="8">
    <source>
        <dbReference type="EMBL" id="RDU62197.1"/>
    </source>
</evidence>